<keyword evidence="2" id="KW-1185">Reference proteome</keyword>
<organism evidence="1 2">
    <name type="scientific">Cohaesibacter celericrescens</name>
    <dbReference type="NCBI Taxonomy" id="2067669"/>
    <lineage>
        <taxon>Bacteria</taxon>
        <taxon>Pseudomonadati</taxon>
        <taxon>Pseudomonadota</taxon>
        <taxon>Alphaproteobacteria</taxon>
        <taxon>Hyphomicrobiales</taxon>
        <taxon>Cohaesibacteraceae</taxon>
    </lineage>
</organism>
<name>A0A2N5XVJ3_9HYPH</name>
<dbReference type="Proteomes" id="UP000234881">
    <property type="component" value="Unassembled WGS sequence"/>
</dbReference>
<comment type="caution">
    <text evidence="1">The sequence shown here is derived from an EMBL/GenBank/DDBJ whole genome shotgun (WGS) entry which is preliminary data.</text>
</comment>
<protein>
    <submittedName>
        <fullName evidence="1">Uncharacterized protein</fullName>
    </submittedName>
</protein>
<dbReference type="AlphaFoldDB" id="A0A2N5XVJ3"/>
<evidence type="ECO:0000313" key="2">
    <source>
        <dbReference type="Proteomes" id="UP000234881"/>
    </source>
</evidence>
<reference evidence="1 2" key="1">
    <citation type="submission" date="2018-01" db="EMBL/GenBank/DDBJ databases">
        <title>The draft genome sequence of Cohaesibacter sp. H1304.</title>
        <authorList>
            <person name="Wang N.-N."/>
            <person name="Du Z.-J."/>
        </authorList>
    </citation>
    <scope>NUCLEOTIDE SEQUENCE [LARGE SCALE GENOMIC DNA]</scope>
    <source>
        <strain evidence="1 2">H1304</strain>
    </source>
</reference>
<dbReference type="RefSeq" id="WP_101532570.1">
    <property type="nucleotide sequence ID" value="NZ_PKUQ01000006.1"/>
</dbReference>
<evidence type="ECO:0000313" key="1">
    <source>
        <dbReference type="EMBL" id="PLW78465.1"/>
    </source>
</evidence>
<proteinExistence type="predicted"/>
<gene>
    <name evidence="1" type="ORF">C0081_04260</name>
</gene>
<accession>A0A2N5XVJ3</accession>
<sequence length="77" mass="8532">MAIKTIMSIYTVNRPVEEIMKMIAKLCEAVNANLFLIVVGIITSPPEGEYSVSLSETRMDGLDAELQAISDRIETAW</sequence>
<dbReference type="EMBL" id="PKUQ01000006">
    <property type="protein sequence ID" value="PLW78465.1"/>
    <property type="molecule type" value="Genomic_DNA"/>
</dbReference>